<feature type="binding site" evidence="2">
    <location>
        <position position="101"/>
    </location>
    <ligand>
        <name>Fe cation</name>
        <dbReference type="ChEBI" id="CHEBI:24875"/>
    </ligand>
</feature>
<dbReference type="InterPro" id="IPR011051">
    <property type="entry name" value="RmlC_Cupin_sf"/>
</dbReference>
<dbReference type="SUPFAM" id="SSF51182">
    <property type="entry name" value="RmlC-like cupins"/>
    <property type="match status" value="1"/>
</dbReference>
<dbReference type="InterPro" id="IPR041602">
    <property type="entry name" value="Quercetinase_C"/>
</dbReference>
<feature type="binding site" evidence="2">
    <location>
        <position position="59"/>
    </location>
    <ligand>
        <name>Fe cation</name>
        <dbReference type="ChEBI" id="CHEBI:24875"/>
    </ligand>
</feature>
<name>A0A078KU35_9GAMM</name>
<accession>A0A078KU35</accession>
<evidence type="ECO:0000256" key="3">
    <source>
        <dbReference type="RuleBase" id="RU003457"/>
    </source>
</evidence>
<dbReference type="InterPro" id="IPR003829">
    <property type="entry name" value="Pirin_N_dom"/>
</dbReference>
<feature type="domain" description="Pirin N-terminal" evidence="4">
    <location>
        <begin position="12"/>
        <end position="119"/>
    </location>
</feature>
<dbReference type="AlphaFoldDB" id="A0A078KU35"/>
<reference evidence="6 7" key="1">
    <citation type="submission" date="2014-06" db="EMBL/GenBank/DDBJ databases">
        <authorList>
            <person name="Urmite Genomes Urmite Genomes"/>
        </authorList>
    </citation>
    <scope>NUCLEOTIDE SEQUENCE [LARGE SCALE GENOMIC DNA]</scope>
</reference>
<protein>
    <submittedName>
        <fullName evidence="6">Quercetin 2,3-dioxygenase</fullName>
    </submittedName>
</protein>
<dbReference type="OrthoDB" id="9780903at2"/>
<keyword evidence="6" id="KW-0560">Oxidoreductase</keyword>
<evidence type="ECO:0000256" key="1">
    <source>
        <dbReference type="ARBA" id="ARBA00008416"/>
    </source>
</evidence>
<dbReference type="CDD" id="cd02910">
    <property type="entry name" value="cupin_Yhhw_N"/>
    <property type="match status" value="1"/>
</dbReference>
<dbReference type="STRING" id="1034943.BN59_00751"/>
<comment type="similarity">
    <text evidence="1 3">Belongs to the pirin family.</text>
</comment>
<dbReference type="Proteomes" id="UP000044071">
    <property type="component" value="Unassembled WGS sequence"/>
</dbReference>
<evidence type="ECO:0000256" key="2">
    <source>
        <dbReference type="PIRSR" id="PIRSR006232-1"/>
    </source>
</evidence>
<organism evidence="6 7">
    <name type="scientific">Legionella massiliensis</name>
    <dbReference type="NCBI Taxonomy" id="1034943"/>
    <lineage>
        <taxon>Bacteria</taxon>
        <taxon>Pseudomonadati</taxon>
        <taxon>Pseudomonadota</taxon>
        <taxon>Gammaproteobacteria</taxon>
        <taxon>Legionellales</taxon>
        <taxon>Legionellaceae</taxon>
        <taxon>Legionella</taxon>
    </lineage>
</organism>
<keyword evidence="2" id="KW-0479">Metal-binding</keyword>
<evidence type="ECO:0000313" key="7">
    <source>
        <dbReference type="Proteomes" id="UP000044071"/>
    </source>
</evidence>
<sequence>MLTRRDRNERGPTMAGWLNSKHSFSFGHYYDPRQMGYGVLRVINEDKVIPGAGFGTHPHSNMEIISYVLKGQLAHKDSMGSGSIIKPGDVQLMSAGSGVTHSEYNASNEEEVHFLQIWIIPKVYDQKPRYQQRTFTPEDLHNQFRVVVSPDGEEGSLEIKQDARLFVGKFDAGNKTRIVLNPQLKYWLQVAQGTATVNGVKLVAGDGLAIAEEQRLESISESDSELLFFDLP</sequence>
<feature type="domain" description="Quercetin 2,3-dioxygenase C-terminal cupin" evidence="5">
    <location>
        <begin position="146"/>
        <end position="231"/>
    </location>
</feature>
<evidence type="ECO:0000313" key="6">
    <source>
        <dbReference type="EMBL" id="CDZ76482.1"/>
    </source>
</evidence>
<keyword evidence="7" id="KW-1185">Reference proteome</keyword>
<comment type="cofactor">
    <cofactor evidence="2">
        <name>Fe cation</name>
        <dbReference type="ChEBI" id="CHEBI:24875"/>
    </cofactor>
    <text evidence="2">Binds 1 Fe cation per subunit.</text>
</comment>
<dbReference type="PANTHER" id="PTHR43212:SF3">
    <property type="entry name" value="QUERCETIN 2,3-DIOXYGENASE"/>
    <property type="match status" value="1"/>
</dbReference>
<dbReference type="GO" id="GO:0046872">
    <property type="term" value="F:metal ion binding"/>
    <property type="evidence" value="ECO:0007669"/>
    <property type="project" value="UniProtKB-KW"/>
</dbReference>
<keyword evidence="6" id="KW-0223">Dioxygenase</keyword>
<dbReference type="InterPro" id="IPR012093">
    <property type="entry name" value="Pirin"/>
</dbReference>
<dbReference type="eggNOG" id="COG1741">
    <property type="taxonomic scope" value="Bacteria"/>
</dbReference>
<dbReference type="EMBL" id="CCSB01000001">
    <property type="protein sequence ID" value="CDZ76482.1"/>
    <property type="molecule type" value="Genomic_DNA"/>
</dbReference>
<feature type="binding site" evidence="2">
    <location>
        <position position="103"/>
    </location>
    <ligand>
        <name>Fe cation</name>
        <dbReference type="ChEBI" id="CHEBI:24875"/>
    </ligand>
</feature>
<feature type="binding site" evidence="2">
    <location>
        <position position="57"/>
    </location>
    <ligand>
        <name>Fe cation</name>
        <dbReference type="ChEBI" id="CHEBI:24875"/>
    </ligand>
</feature>
<dbReference type="PIRSF" id="PIRSF006232">
    <property type="entry name" value="Pirin"/>
    <property type="match status" value="1"/>
</dbReference>
<evidence type="ECO:0000259" key="4">
    <source>
        <dbReference type="Pfam" id="PF02678"/>
    </source>
</evidence>
<evidence type="ECO:0000259" key="5">
    <source>
        <dbReference type="Pfam" id="PF17954"/>
    </source>
</evidence>
<dbReference type="PANTHER" id="PTHR43212">
    <property type="entry name" value="QUERCETIN 2,3-DIOXYGENASE"/>
    <property type="match status" value="1"/>
</dbReference>
<dbReference type="InterPro" id="IPR014710">
    <property type="entry name" value="RmlC-like_jellyroll"/>
</dbReference>
<keyword evidence="2" id="KW-0408">Iron</keyword>
<dbReference type="CDD" id="cd20311">
    <property type="entry name" value="cupin_Yhhw_C"/>
    <property type="match status" value="1"/>
</dbReference>
<dbReference type="Pfam" id="PF02678">
    <property type="entry name" value="Pirin"/>
    <property type="match status" value="1"/>
</dbReference>
<gene>
    <name evidence="6" type="primary">yhhW_1</name>
    <name evidence="6" type="ORF">BN59_00751</name>
</gene>
<dbReference type="Gene3D" id="2.60.120.10">
    <property type="entry name" value="Jelly Rolls"/>
    <property type="match status" value="2"/>
</dbReference>
<dbReference type="Pfam" id="PF17954">
    <property type="entry name" value="Pirin_C_2"/>
    <property type="match status" value="1"/>
</dbReference>
<dbReference type="GO" id="GO:0051213">
    <property type="term" value="F:dioxygenase activity"/>
    <property type="evidence" value="ECO:0007669"/>
    <property type="project" value="UniProtKB-KW"/>
</dbReference>
<proteinExistence type="inferred from homology"/>
<dbReference type="RefSeq" id="WP_043873011.1">
    <property type="nucleotide sequence ID" value="NZ_CCVW01000001.1"/>
</dbReference>